<evidence type="ECO:0000256" key="4">
    <source>
        <dbReference type="ARBA" id="ARBA00022960"/>
    </source>
</evidence>
<keyword evidence="5" id="KW-0573">Peptidoglycan synthesis</keyword>
<dbReference type="RefSeq" id="WP_185035426.1">
    <property type="nucleotide sequence ID" value="NZ_BNBN01000006.1"/>
</dbReference>
<dbReference type="InterPro" id="IPR018044">
    <property type="entry name" value="Peptidase_S11"/>
</dbReference>
<evidence type="ECO:0000256" key="10">
    <source>
        <dbReference type="SAM" id="SignalP"/>
    </source>
</evidence>
<dbReference type="PANTHER" id="PTHR21581:SF33">
    <property type="entry name" value="D-ALANYL-D-ALANINE CARBOXYPEPTIDASE DACB"/>
    <property type="match status" value="1"/>
</dbReference>
<feature type="signal peptide" evidence="10">
    <location>
        <begin position="1"/>
        <end position="29"/>
    </location>
</feature>
<keyword evidence="3 12" id="KW-0378">Hydrolase</keyword>
<keyword evidence="12" id="KW-0121">Carboxypeptidase</keyword>
<organism evidence="12 13">
    <name type="scientific">Streptomyces candidus</name>
    <dbReference type="NCBI Taxonomy" id="67283"/>
    <lineage>
        <taxon>Bacteria</taxon>
        <taxon>Bacillati</taxon>
        <taxon>Actinomycetota</taxon>
        <taxon>Actinomycetes</taxon>
        <taxon>Kitasatosporales</taxon>
        <taxon>Streptomycetaceae</taxon>
        <taxon>Streptomyces</taxon>
    </lineage>
</organism>
<evidence type="ECO:0000256" key="7">
    <source>
        <dbReference type="PIRSR" id="PIRSR618044-1"/>
    </source>
</evidence>
<proteinExistence type="inferred from homology"/>
<accession>A0A7X0LTD7</accession>
<keyword evidence="12" id="KW-0645">Protease</keyword>
<feature type="active site" evidence="7">
    <location>
        <position position="143"/>
    </location>
</feature>
<dbReference type="Gene3D" id="3.40.710.10">
    <property type="entry name" value="DD-peptidase/beta-lactamase superfamily"/>
    <property type="match status" value="1"/>
</dbReference>
<dbReference type="InterPro" id="IPR012338">
    <property type="entry name" value="Beta-lactam/transpept-like"/>
</dbReference>
<feature type="binding site" evidence="8">
    <location>
        <position position="260"/>
    </location>
    <ligand>
        <name>substrate</name>
    </ligand>
</feature>
<dbReference type="PRINTS" id="PR00725">
    <property type="entry name" value="DADACBPTASE1"/>
</dbReference>
<dbReference type="GO" id="GO:0009002">
    <property type="term" value="F:serine-type D-Ala-D-Ala carboxypeptidase activity"/>
    <property type="evidence" value="ECO:0007669"/>
    <property type="project" value="UniProtKB-EC"/>
</dbReference>
<evidence type="ECO:0000256" key="6">
    <source>
        <dbReference type="ARBA" id="ARBA00023316"/>
    </source>
</evidence>
<dbReference type="SUPFAM" id="SSF56601">
    <property type="entry name" value="beta-lactamase/transpeptidase-like"/>
    <property type="match status" value="1"/>
</dbReference>
<feature type="chain" id="PRO_5038949730" evidence="10">
    <location>
        <begin position="30"/>
        <end position="328"/>
    </location>
</feature>
<dbReference type="GO" id="GO:0008360">
    <property type="term" value="P:regulation of cell shape"/>
    <property type="evidence" value="ECO:0007669"/>
    <property type="project" value="UniProtKB-KW"/>
</dbReference>
<evidence type="ECO:0000256" key="8">
    <source>
        <dbReference type="PIRSR" id="PIRSR618044-2"/>
    </source>
</evidence>
<evidence type="ECO:0000256" key="5">
    <source>
        <dbReference type="ARBA" id="ARBA00022984"/>
    </source>
</evidence>
<dbReference type="EMBL" id="JACHEM010000016">
    <property type="protein sequence ID" value="MBB6438916.1"/>
    <property type="molecule type" value="Genomic_DNA"/>
</dbReference>
<protein>
    <submittedName>
        <fullName evidence="12">D-alanyl-D-alanine carboxypeptidase (Penicillin-binding protein 5/6)</fullName>
        <ecNumber evidence="12">3.4.16.4</ecNumber>
    </submittedName>
</protein>
<dbReference type="GO" id="GO:0009252">
    <property type="term" value="P:peptidoglycan biosynthetic process"/>
    <property type="evidence" value="ECO:0007669"/>
    <property type="project" value="UniProtKB-KW"/>
</dbReference>
<evidence type="ECO:0000256" key="9">
    <source>
        <dbReference type="RuleBase" id="RU004016"/>
    </source>
</evidence>
<comment type="similarity">
    <text evidence="1 9">Belongs to the peptidase S11 family.</text>
</comment>
<keyword evidence="6" id="KW-0961">Cell wall biogenesis/degradation</keyword>
<keyword evidence="13" id="KW-1185">Reference proteome</keyword>
<evidence type="ECO:0000259" key="11">
    <source>
        <dbReference type="Pfam" id="PF00768"/>
    </source>
</evidence>
<reference evidence="12 13" key="1">
    <citation type="submission" date="2020-08" db="EMBL/GenBank/DDBJ databases">
        <title>Genomic Encyclopedia of Type Strains, Phase IV (KMG-IV): sequencing the most valuable type-strain genomes for metagenomic binning, comparative biology and taxonomic classification.</title>
        <authorList>
            <person name="Goeker M."/>
        </authorList>
    </citation>
    <scope>NUCLEOTIDE SEQUENCE [LARGE SCALE GENOMIC DNA]</scope>
    <source>
        <strain evidence="12 13">DSM 40141</strain>
    </source>
</reference>
<evidence type="ECO:0000313" key="13">
    <source>
        <dbReference type="Proteomes" id="UP000540423"/>
    </source>
</evidence>
<keyword evidence="4" id="KW-0133">Cell shape</keyword>
<dbReference type="EC" id="3.4.16.4" evidence="12"/>
<keyword evidence="2 10" id="KW-0732">Signal</keyword>
<dbReference type="Pfam" id="PF00768">
    <property type="entry name" value="Peptidase_S11"/>
    <property type="match status" value="1"/>
</dbReference>
<name>A0A7X0LTD7_9ACTN</name>
<evidence type="ECO:0000256" key="1">
    <source>
        <dbReference type="ARBA" id="ARBA00007164"/>
    </source>
</evidence>
<gene>
    <name evidence="12" type="ORF">HNQ79_005428</name>
</gene>
<dbReference type="GO" id="GO:0006508">
    <property type="term" value="P:proteolysis"/>
    <property type="evidence" value="ECO:0007669"/>
    <property type="project" value="InterPro"/>
</dbReference>
<dbReference type="InterPro" id="IPR001967">
    <property type="entry name" value="Peptidase_S11_N"/>
</dbReference>
<feature type="domain" description="Peptidase S11 D-alanyl-D-alanine carboxypeptidase A N-terminal" evidence="11">
    <location>
        <begin position="51"/>
        <end position="289"/>
    </location>
</feature>
<dbReference type="AlphaFoldDB" id="A0A7X0LTD7"/>
<dbReference type="Proteomes" id="UP000540423">
    <property type="component" value="Unassembled WGS sequence"/>
</dbReference>
<comment type="caution">
    <text evidence="12">The sequence shown here is derived from an EMBL/GenBank/DDBJ whole genome shotgun (WGS) entry which is preliminary data.</text>
</comment>
<evidence type="ECO:0000256" key="3">
    <source>
        <dbReference type="ARBA" id="ARBA00022801"/>
    </source>
</evidence>
<evidence type="ECO:0000313" key="12">
    <source>
        <dbReference type="EMBL" id="MBB6438916.1"/>
    </source>
</evidence>
<dbReference type="PANTHER" id="PTHR21581">
    <property type="entry name" value="D-ALANYL-D-ALANINE CARBOXYPEPTIDASE"/>
    <property type="match status" value="1"/>
</dbReference>
<evidence type="ECO:0000256" key="2">
    <source>
        <dbReference type="ARBA" id="ARBA00022729"/>
    </source>
</evidence>
<sequence>MVVTSVSRSVTCRVVITASALLITLPASPGLLTSPAAAESVGDSTRVGEAPANRTVSALAWIVADAGSGEVLAAHNPHRRLPPASTLKALFAVTALPRVPGDSPRKVSKKDLAGVGKGSSVVGVKAGRTYRAADLWRGTFLRSGNDAVHVLAAMNGGWKSTVDQMQAKARALGARNTRVVTADGYDAKGQYSSAYDLTLIVRAGLENGQFAKYAATAHARFPSATRADGTPTASYPIQNTNRLLTGANGIGRYPGTIGVKNGYTSKAGNTLLAAARRGDRTLIVTVLNPQRGNGLTVYREARALLDWGFKSAGRVKPLGYLNQSGTNT</sequence>
<feature type="active site" description="Acyl-ester intermediate" evidence="7">
    <location>
        <position position="85"/>
    </location>
</feature>
<dbReference type="GO" id="GO:0071555">
    <property type="term" value="P:cell wall organization"/>
    <property type="evidence" value="ECO:0007669"/>
    <property type="project" value="UniProtKB-KW"/>
</dbReference>
<feature type="active site" description="Proton acceptor" evidence="7">
    <location>
        <position position="88"/>
    </location>
</feature>